<dbReference type="AlphaFoldDB" id="A0A0A9AIJ1"/>
<feature type="compositionally biased region" description="Basic and acidic residues" evidence="1">
    <location>
        <begin position="30"/>
        <end position="42"/>
    </location>
</feature>
<feature type="region of interest" description="Disordered" evidence="1">
    <location>
        <begin position="26"/>
        <end position="64"/>
    </location>
</feature>
<sequence length="104" mass="11059">MSSFILTSFPIANKDNAATIAALTSPRDPSLLRRPDQDEEHGGAAVVDEAPIDEEGSTAATSTSPTDLRRLFHLLSLCALPPLLRCRGGPPLHGSRPSCHGFQL</sequence>
<name>A0A0A9AIJ1_ARUDO</name>
<reference evidence="2" key="2">
    <citation type="journal article" date="2015" name="Data Brief">
        <title>Shoot transcriptome of the giant reed, Arundo donax.</title>
        <authorList>
            <person name="Barrero R.A."/>
            <person name="Guerrero F.D."/>
            <person name="Moolhuijzen P."/>
            <person name="Goolsby J.A."/>
            <person name="Tidwell J."/>
            <person name="Bellgard S.E."/>
            <person name="Bellgard M.I."/>
        </authorList>
    </citation>
    <scope>NUCLEOTIDE SEQUENCE</scope>
    <source>
        <tissue evidence="2">Shoot tissue taken approximately 20 cm above the soil surface</tissue>
    </source>
</reference>
<proteinExistence type="predicted"/>
<reference evidence="2" key="1">
    <citation type="submission" date="2014-09" db="EMBL/GenBank/DDBJ databases">
        <authorList>
            <person name="Magalhaes I.L.F."/>
            <person name="Oliveira U."/>
            <person name="Santos F.R."/>
            <person name="Vidigal T.H.D.A."/>
            <person name="Brescovit A.D."/>
            <person name="Santos A.J."/>
        </authorList>
    </citation>
    <scope>NUCLEOTIDE SEQUENCE</scope>
    <source>
        <tissue evidence="2">Shoot tissue taken approximately 20 cm above the soil surface</tissue>
    </source>
</reference>
<protein>
    <submittedName>
        <fullName evidence="2">Uncharacterized protein</fullName>
    </submittedName>
</protein>
<evidence type="ECO:0000313" key="2">
    <source>
        <dbReference type="EMBL" id="JAD48760.1"/>
    </source>
</evidence>
<dbReference type="EMBL" id="GBRH01249135">
    <property type="protein sequence ID" value="JAD48760.1"/>
    <property type="molecule type" value="Transcribed_RNA"/>
</dbReference>
<evidence type="ECO:0000256" key="1">
    <source>
        <dbReference type="SAM" id="MobiDB-lite"/>
    </source>
</evidence>
<accession>A0A0A9AIJ1</accession>
<organism evidence="2">
    <name type="scientific">Arundo donax</name>
    <name type="common">Giant reed</name>
    <name type="synonym">Donax arundinaceus</name>
    <dbReference type="NCBI Taxonomy" id="35708"/>
    <lineage>
        <taxon>Eukaryota</taxon>
        <taxon>Viridiplantae</taxon>
        <taxon>Streptophyta</taxon>
        <taxon>Embryophyta</taxon>
        <taxon>Tracheophyta</taxon>
        <taxon>Spermatophyta</taxon>
        <taxon>Magnoliopsida</taxon>
        <taxon>Liliopsida</taxon>
        <taxon>Poales</taxon>
        <taxon>Poaceae</taxon>
        <taxon>PACMAD clade</taxon>
        <taxon>Arundinoideae</taxon>
        <taxon>Arundineae</taxon>
        <taxon>Arundo</taxon>
    </lineage>
</organism>